<protein>
    <submittedName>
        <fullName evidence="2">Uncharacterized protein</fullName>
    </submittedName>
</protein>
<feature type="region of interest" description="Disordered" evidence="1">
    <location>
        <begin position="16"/>
        <end position="43"/>
    </location>
</feature>
<dbReference type="EMBL" id="JXTB01000045">
    <property type="protein sequence ID" value="PON71275.1"/>
    <property type="molecule type" value="Genomic_DNA"/>
</dbReference>
<reference evidence="3" key="1">
    <citation type="submission" date="2016-06" db="EMBL/GenBank/DDBJ databases">
        <title>Parallel loss of symbiosis genes in relatives of nitrogen-fixing non-legume Parasponia.</title>
        <authorList>
            <person name="Van Velzen R."/>
            <person name="Holmer R."/>
            <person name="Bu F."/>
            <person name="Rutten L."/>
            <person name="Van Zeijl A."/>
            <person name="Liu W."/>
            <person name="Santuari L."/>
            <person name="Cao Q."/>
            <person name="Sharma T."/>
            <person name="Shen D."/>
            <person name="Roswanjaya Y."/>
            <person name="Wardhani T."/>
            <person name="Kalhor M.S."/>
            <person name="Jansen J."/>
            <person name="Van den Hoogen J."/>
            <person name="Gungor B."/>
            <person name="Hartog M."/>
            <person name="Hontelez J."/>
            <person name="Verver J."/>
            <person name="Yang W.-C."/>
            <person name="Schijlen E."/>
            <person name="Repin R."/>
            <person name="Schilthuizen M."/>
            <person name="Schranz E."/>
            <person name="Heidstra R."/>
            <person name="Miyata K."/>
            <person name="Fedorova E."/>
            <person name="Kohlen W."/>
            <person name="Bisseling T."/>
            <person name="Smit S."/>
            <person name="Geurts R."/>
        </authorList>
    </citation>
    <scope>NUCLEOTIDE SEQUENCE [LARGE SCALE GENOMIC DNA]</scope>
    <source>
        <strain evidence="3">cv. WU1-14</strain>
    </source>
</reference>
<dbReference type="OrthoDB" id="10616630at2759"/>
<evidence type="ECO:0000313" key="2">
    <source>
        <dbReference type="EMBL" id="PON71275.1"/>
    </source>
</evidence>
<proteinExistence type="predicted"/>
<keyword evidence="3" id="KW-1185">Reference proteome</keyword>
<accession>A0A2P5DDA2</accession>
<organism evidence="2 3">
    <name type="scientific">Parasponia andersonii</name>
    <name type="common">Sponia andersonii</name>
    <dbReference type="NCBI Taxonomy" id="3476"/>
    <lineage>
        <taxon>Eukaryota</taxon>
        <taxon>Viridiplantae</taxon>
        <taxon>Streptophyta</taxon>
        <taxon>Embryophyta</taxon>
        <taxon>Tracheophyta</taxon>
        <taxon>Spermatophyta</taxon>
        <taxon>Magnoliopsida</taxon>
        <taxon>eudicotyledons</taxon>
        <taxon>Gunneridae</taxon>
        <taxon>Pentapetalae</taxon>
        <taxon>rosids</taxon>
        <taxon>fabids</taxon>
        <taxon>Rosales</taxon>
        <taxon>Cannabaceae</taxon>
        <taxon>Parasponia</taxon>
    </lineage>
</organism>
<gene>
    <name evidence="2" type="ORF">PanWU01x14_074150</name>
</gene>
<name>A0A2P5DDA2_PARAD</name>
<evidence type="ECO:0000313" key="3">
    <source>
        <dbReference type="Proteomes" id="UP000237105"/>
    </source>
</evidence>
<dbReference type="AlphaFoldDB" id="A0A2P5DDA2"/>
<evidence type="ECO:0000256" key="1">
    <source>
        <dbReference type="SAM" id="MobiDB-lite"/>
    </source>
</evidence>
<sequence length="82" mass="8555">MVATSILPPVPTTLYGPSATVSPLPHPATALSSNSGNTEQYDDLTMSGASSIMSSSERPQEEVGLALQGRVMDDKGLSDFWG</sequence>
<feature type="compositionally biased region" description="Polar residues" evidence="1">
    <location>
        <begin position="30"/>
        <end position="39"/>
    </location>
</feature>
<comment type="caution">
    <text evidence="2">The sequence shown here is derived from an EMBL/GenBank/DDBJ whole genome shotgun (WGS) entry which is preliminary data.</text>
</comment>
<dbReference type="Proteomes" id="UP000237105">
    <property type="component" value="Unassembled WGS sequence"/>
</dbReference>